<dbReference type="GO" id="GO:0004252">
    <property type="term" value="F:serine-type endopeptidase activity"/>
    <property type="evidence" value="ECO:0007669"/>
    <property type="project" value="TreeGrafter"/>
</dbReference>
<feature type="domain" description="Peptidase S9 prolyl oligopeptidase catalytic" evidence="4">
    <location>
        <begin position="485"/>
        <end position="688"/>
    </location>
</feature>
<keyword evidence="3" id="KW-0732">Signal</keyword>
<dbReference type="SUPFAM" id="SSF82171">
    <property type="entry name" value="DPP6 N-terminal domain-like"/>
    <property type="match status" value="1"/>
</dbReference>
<dbReference type="InterPro" id="IPR011042">
    <property type="entry name" value="6-blade_b-propeller_TolB-like"/>
</dbReference>
<evidence type="ECO:0000256" key="1">
    <source>
        <dbReference type="ARBA" id="ARBA00022801"/>
    </source>
</evidence>
<accession>A0A2S9YS70</accession>
<dbReference type="Proteomes" id="UP000238823">
    <property type="component" value="Unassembled WGS sequence"/>
</dbReference>
<dbReference type="Gene3D" id="3.40.50.1820">
    <property type="entry name" value="alpha/beta hydrolase"/>
    <property type="match status" value="1"/>
</dbReference>
<keyword evidence="1 5" id="KW-0378">Hydrolase</keyword>
<dbReference type="InterPro" id="IPR029058">
    <property type="entry name" value="AB_hydrolase_fold"/>
</dbReference>
<dbReference type="PROSITE" id="PS51257">
    <property type="entry name" value="PROKAR_LIPOPROTEIN"/>
    <property type="match status" value="1"/>
</dbReference>
<evidence type="ECO:0000313" key="6">
    <source>
        <dbReference type="Proteomes" id="UP000238823"/>
    </source>
</evidence>
<keyword evidence="2" id="KW-0720">Serine protease</keyword>
<evidence type="ECO:0000259" key="4">
    <source>
        <dbReference type="Pfam" id="PF00326"/>
    </source>
</evidence>
<gene>
    <name evidence="5" type="primary">ptpA_1</name>
    <name evidence="5" type="ORF">ENSA7_23280</name>
</gene>
<evidence type="ECO:0000256" key="2">
    <source>
        <dbReference type="ARBA" id="ARBA00022825"/>
    </source>
</evidence>
<organism evidence="5 6">
    <name type="scientific">Enhygromyxa salina</name>
    <dbReference type="NCBI Taxonomy" id="215803"/>
    <lineage>
        <taxon>Bacteria</taxon>
        <taxon>Pseudomonadati</taxon>
        <taxon>Myxococcota</taxon>
        <taxon>Polyangia</taxon>
        <taxon>Nannocystales</taxon>
        <taxon>Nannocystaceae</taxon>
        <taxon>Enhygromyxa</taxon>
    </lineage>
</organism>
<dbReference type="EMBL" id="PVNL01000047">
    <property type="protein sequence ID" value="PRQ07889.1"/>
    <property type="molecule type" value="Genomic_DNA"/>
</dbReference>
<keyword evidence="2" id="KW-0645">Protease</keyword>
<name>A0A2S9YS70_9BACT</name>
<evidence type="ECO:0000256" key="3">
    <source>
        <dbReference type="SAM" id="SignalP"/>
    </source>
</evidence>
<dbReference type="InterPro" id="IPR011659">
    <property type="entry name" value="WD40"/>
</dbReference>
<dbReference type="GO" id="GO:0006508">
    <property type="term" value="P:proteolysis"/>
    <property type="evidence" value="ECO:0007669"/>
    <property type="project" value="InterPro"/>
</dbReference>
<dbReference type="Pfam" id="PF07676">
    <property type="entry name" value="PD40"/>
    <property type="match status" value="2"/>
</dbReference>
<dbReference type="AlphaFoldDB" id="A0A2S9YS70"/>
<evidence type="ECO:0000313" key="5">
    <source>
        <dbReference type="EMBL" id="PRQ07889.1"/>
    </source>
</evidence>
<comment type="caution">
    <text evidence="5">The sequence shown here is derived from an EMBL/GenBank/DDBJ whole genome shotgun (WGS) entry which is preliminary data.</text>
</comment>
<sequence>MLRGMSKRSAPLLLFALLSACAHTVEPTTVSWVTQAEAAPRTDALTAEDIVLMREVSDVELSPDAKLIAHVLRVPSALAEPGRAVSQIWLVDAAGKLEPRRFSPTGHSSWSPRWSPDGQRLAFLSKRPGDAHTQVYVLSIDGGEAEPLFAATSSIGAFEWSPDGKQVAYSTARARDAETAAHEAGRDWVVNEDGGTKTRLFAVDLSTGESRELVTSREHVIDFCWAPDSSRLAVRASEQASTDHTMMYSSLYTLEAKLGSAGAELKSLTKTAGKLGHMAWSPDGSQLAFLGAADIHDSTAGIVYVVPSGGGEARALTAGVEATGSWLDWADAGTVLLLAEQGTATTISAVAVAGGAPQALIDAGPICHELSYRAGKSASSRSWAKDGVLACVGDTSSHPREVFAGKLSTRRLTRTTVVNPSLLTRKLGAQEVVQWKAEDGLELEGVVIKPVDFQPGQRYPLAVLPHGGPEGVSLDGWTTRATYPAQLFAGRGYVVFMPNYRGSAGRGTAFAIADHQDLGGKEFTDVLAGIDHLVELGMVDAERVGMGGWSYGGYFSGLAATVYSDRFKAAMIAAAITNWISFTGTTEIEHENSLVHWKLWPWDDMTLAWERSPLAHIKQSKTAALIVHGQADTRVPTGQSLELYRGLAHLGVTTQLVMYPREGHGISENVHGLDFANRFLDWFDVYVKGEGATGE</sequence>
<dbReference type="Pfam" id="PF00326">
    <property type="entry name" value="Peptidase_S9"/>
    <property type="match status" value="1"/>
</dbReference>
<feature type="signal peptide" evidence="3">
    <location>
        <begin position="1"/>
        <end position="24"/>
    </location>
</feature>
<dbReference type="PANTHER" id="PTHR42776:SF27">
    <property type="entry name" value="DIPEPTIDYL PEPTIDASE FAMILY MEMBER 6"/>
    <property type="match status" value="1"/>
</dbReference>
<dbReference type="OrthoDB" id="4269629at2"/>
<dbReference type="InterPro" id="IPR001375">
    <property type="entry name" value="Peptidase_S9_cat"/>
</dbReference>
<dbReference type="PANTHER" id="PTHR42776">
    <property type="entry name" value="SERINE PEPTIDASE S9 FAMILY MEMBER"/>
    <property type="match status" value="1"/>
</dbReference>
<protein>
    <submittedName>
        <fullName evidence="5">Prolyl tripeptidyl peptidase</fullName>
        <ecNumber evidence="5">3.4.14.12</ecNumber>
    </submittedName>
</protein>
<reference evidence="5 6" key="1">
    <citation type="submission" date="2018-03" db="EMBL/GenBank/DDBJ databases">
        <title>Draft Genome Sequences of the Obligatory Marine Myxobacteria Enhygromyxa salina SWB007.</title>
        <authorList>
            <person name="Poehlein A."/>
            <person name="Moghaddam J.A."/>
            <person name="Harms H."/>
            <person name="Alanjari M."/>
            <person name="Koenig G.M."/>
            <person name="Daniel R."/>
            <person name="Schaeberle T.F."/>
        </authorList>
    </citation>
    <scope>NUCLEOTIDE SEQUENCE [LARGE SCALE GENOMIC DNA]</scope>
    <source>
        <strain evidence="5 6">SWB007</strain>
    </source>
</reference>
<dbReference type="SUPFAM" id="SSF53474">
    <property type="entry name" value="alpha/beta-Hydrolases"/>
    <property type="match status" value="1"/>
</dbReference>
<dbReference type="EC" id="3.4.14.12" evidence="5"/>
<proteinExistence type="predicted"/>
<feature type="chain" id="PRO_5015680840" evidence="3">
    <location>
        <begin position="25"/>
        <end position="695"/>
    </location>
</feature>
<dbReference type="Gene3D" id="2.120.10.30">
    <property type="entry name" value="TolB, C-terminal domain"/>
    <property type="match status" value="2"/>
</dbReference>